<dbReference type="InterPro" id="IPR018931">
    <property type="entry name" value="DUF2520"/>
</dbReference>
<dbReference type="Gene3D" id="3.40.50.720">
    <property type="entry name" value="NAD(P)-binding Rossmann-like Domain"/>
    <property type="match status" value="1"/>
</dbReference>
<dbReference type="InterPro" id="IPR028939">
    <property type="entry name" value="P5C_Rdtase_cat_N"/>
</dbReference>
<evidence type="ECO:0000313" key="4">
    <source>
        <dbReference type="Proteomes" id="UP000263900"/>
    </source>
</evidence>
<dbReference type="PANTHER" id="PTHR40459:SF1">
    <property type="entry name" value="CONSERVED HYPOTHETICAL ALANINE AND LEUCINE RICH PROTEIN"/>
    <property type="match status" value="1"/>
</dbReference>
<evidence type="ECO:0000259" key="1">
    <source>
        <dbReference type="Pfam" id="PF03807"/>
    </source>
</evidence>
<dbReference type="RefSeq" id="WP_119050625.1">
    <property type="nucleotide sequence ID" value="NZ_CP032157.1"/>
</dbReference>
<feature type="domain" description="Pyrroline-5-carboxylate reductase catalytic N-terminal" evidence="1">
    <location>
        <begin position="2"/>
        <end position="88"/>
    </location>
</feature>
<dbReference type="KEGG" id="pseg:D3H65_12445"/>
<dbReference type="PANTHER" id="PTHR40459">
    <property type="entry name" value="CONSERVED HYPOTHETICAL ALANINE AND LEUCINE RICH PROTEIN"/>
    <property type="match status" value="1"/>
</dbReference>
<protein>
    <submittedName>
        <fullName evidence="3">DUF2520 domain-containing protein</fullName>
    </submittedName>
</protein>
<name>A0A3B7MJW5_9BACT</name>
<dbReference type="Pfam" id="PF10728">
    <property type="entry name" value="DUF2520"/>
    <property type="match status" value="1"/>
</dbReference>
<dbReference type="SUPFAM" id="SSF51735">
    <property type="entry name" value="NAD(P)-binding Rossmann-fold domains"/>
    <property type="match status" value="1"/>
</dbReference>
<dbReference type="Pfam" id="PF03807">
    <property type="entry name" value="F420_oxidored"/>
    <property type="match status" value="1"/>
</dbReference>
<evidence type="ECO:0000259" key="2">
    <source>
        <dbReference type="Pfam" id="PF10728"/>
    </source>
</evidence>
<proteinExistence type="predicted"/>
<accession>A0A3B7MJW5</accession>
<dbReference type="InterPro" id="IPR037108">
    <property type="entry name" value="TM1727-like_C_sf"/>
</dbReference>
<evidence type="ECO:0000313" key="3">
    <source>
        <dbReference type="EMBL" id="AXY74742.1"/>
    </source>
</evidence>
<organism evidence="3 4">
    <name type="scientific">Paraflavitalea soli</name>
    <dbReference type="NCBI Taxonomy" id="2315862"/>
    <lineage>
        <taxon>Bacteria</taxon>
        <taxon>Pseudomonadati</taxon>
        <taxon>Bacteroidota</taxon>
        <taxon>Chitinophagia</taxon>
        <taxon>Chitinophagales</taxon>
        <taxon>Chitinophagaceae</taxon>
        <taxon>Paraflavitalea</taxon>
    </lineage>
</organism>
<gene>
    <name evidence="3" type="ORF">D3H65_12445</name>
</gene>
<dbReference type="AlphaFoldDB" id="A0A3B7MJW5"/>
<keyword evidence="4" id="KW-1185">Reference proteome</keyword>
<feature type="domain" description="DUF2520" evidence="2">
    <location>
        <begin position="123"/>
        <end position="247"/>
    </location>
</feature>
<dbReference type="Gene3D" id="1.10.1040.20">
    <property type="entry name" value="ProC-like, C-terminal domain"/>
    <property type="match status" value="1"/>
</dbReference>
<reference evidence="3 4" key="1">
    <citation type="submission" date="2018-09" db="EMBL/GenBank/DDBJ databases">
        <title>Genome sequencing of strain 6GH32-13.</title>
        <authorList>
            <person name="Weon H.-Y."/>
            <person name="Heo J."/>
            <person name="Kwon S.-W."/>
        </authorList>
    </citation>
    <scope>NUCLEOTIDE SEQUENCE [LARGE SCALE GENOMIC DNA]</scope>
    <source>
        <strain evidence="3 4">5GH32-13</strain>
    </source>
</reference>
<dbReference type="Proteomes" id="UP000263900">
    <property type="component" value="Chromosome"/>
</dbReference>
<dbReference type="InterPro" id="IPR008927">
    <property type="entry name" value="6-PGluconate_DH-like_C_sf"/>
</dbReference>
<dbReference type="OrthoDB" id="9810755at2"/>
<dbReference type="InterPro" id="IPR036291">
    <property type="entry name" value="NAD(P)-bd_dom_sf"/>
</dbReference>
<dbReference type="SUPFAM" id="SSF48179">
    <property type="entry name" value="6-phosphogluconate dehydrogenase C-terminal domain-like"/>
    <property type="match status" value="1"/>
</dbReference>
<dbReference type="EMBL" id="CP032157">
    <property type="protein sequence ID" value="AXY74742.1"/>
    <property type="molecule type" value="Genomic_DNA"/>
</dbReference>
<sequence>MRIGLIGTGNVATILGRKITAAGHEVVQVYGRSAIHAQQLAAELQAAYTTDMDHLDPHADLYIIAVADAAIASVAASLPLQDKLVVHTAGSVSKEVLKVASTRYGIFYPLQSLRKEMEQLPDIPLLIDANTPDDLALLRDLALSLSTQVGVASDEQRLKLHVAAVMVSNFTNHLYTLAERYCQAEGADFSLLHPLIVQVAERLQYMSPQDAQTGPAIRYDTPTIEKHMALLEQHGEMKELYAWFTKSIQKQAASGEL</sequence>